<dbReference type="Pfam" id="PF00151">
    <property type="entry name" value="Lipase"/>
    <property type="match status" value="1"/>
</dbReference>
<dbReference type="PRINTS" id="PR00821">
    <property type="entry name" value="TAGLIPASE"/>
</dbReference>
<evidence type="ECO:0000313" key="7">
    <source>
        <dbReference type="EMBL" id="KAG7299751.1"/>
    </source>
</evidence>
<evidence type="ECO:0000256" key="2">
    <source>
        <dbReference type="ARBA" id="ARBA00010701"/>
    </source>
</evidence>
<dbReference type="EMBL" id="JAHIBW010000022">
    <property type="protein sequence ID" value="KAG7299751.1"/>
    <property type="molecule type" value="Genomic_DNA"/>
</dbReference>
<organism evidence="7 8">
    <name type="scientific">Plutella xylostella</name>
    <name type="common">Diamondback moth</name>
    <name type="synonym">Plutella maculipennis</name>
    <dbReference type="NCBI Taxonomy" id="51655"/>
    <lineage>
        <taxon>Eukaryota</taxon>
        <taxon>Metazoa</taxon>
        <taxon>Ecdysozoa</taxon>
        <taxon>Arthropoda</taxon>
        <taxon>Hexapoda</taxon>
        <taxon>Insecta</taxon>
        <taxon>Pterygota</taxon>
        <taxon>Neoptera</taxon>
        <taxon>Endopterygota</taxon>
        <taxon>Lepidoptera</taxon>
        <taxon>Glossata</taxon>
        <taxon>Ditrysia</taxon>
        <taxon>Yponomeutoidea</taxon>
        <taxon>Plutellidae</taxon>
        <taxon>Plutella</taxon>
    </lineage>
</organism>
<dbReference type="PRINTS" id="PR00823">
    <property type="entry name" value="PANCLIPASE"/>
</dbReference>
<dbReference type="PANTHER" id="PTHR11610">
    <property type="entry name" value="LIPASE"/>
    <property type="match status" value="1"/>
</dbReference>
<dbReference type="PANTHER" id="PTHR11610:SF185">
    <property type="entry name" value="LD47264P"/>
    <property type="match status" value="1"/>
</dbReference>
<evidence type="ECO:0000313" key="8">
    <source>
        <dbReference type="Proteomes" id="UP000823941"/>
    </source>
</evidence>
<dbReference type="InterPro" id="IPR000734">
    <property type="entry name" value="TAG_lipase"/>
</dbReference>
<dbReference type="SUPFAM" id="SSF53474">
    <property type="entry name" value="alpha/beta-Hydrolases"/>
    <property type="match status" value="1"/>
</dbReference>
<proteinExistence type="inferred from homology"/>
<dbReference type="InterPro" id="IPR029058">
    <property type="entry name" value="AB_hydrolase_fold"/>
</dbReference>
<dbReference type="Proteomes" id="UP000823941">
    <property type="component" value="Chromosome 22"/>
</dbReference>
<keyword evidence="8" id="KW-1185">Reference proteome</keyword>
<evidence type="ECO:0000256" key="1">
    <source>
        <dbReference type="ARBA" id="ARBA00004613"/>
    </source>
</evidence>
<protein>
    <recommendedName>
        <fullName evidence="6">Lipase domain-containing protein</fullName>
    </recommendedName>
</protein>
<name>A0ABQ7Q3E0_PLUXY</name>
<feature type="domain" description="Lipase" evidence="6">
    <location>
        <begin position="41"/>
        <end position="362"/>
    </location>
</feature>
<evidence type="ECO:0000256" key="4">
    <source>
        <dbReference type="ARBA" id="ARBA00023157"/>
    </source>
</evidence>
<comment type="subcellular location">
    <subcellularLocation>
        <location evidence="1">Secreted</location>
    </subcellularLocation>
</comment>
<dbReference type="CDD" id="cd00707">
    <property type="entry name" value="Pancreat_lipase_like"/>
    <property type="match status" value="1"/>
</dbReference>
<reference evidence="7 8" key="1">
    <citation type="submission" date="2021-06" db="EMBL/GenBank/DDBJ databases">
        <title>A haploid diamondback moth (Plutella xylostella L.) genome assembly resolves 31 chromosomes and identifies a diamide resistance mutation.</title>
        <authorList>
            <person name="Ward C.M."/>
            <person name="Perry K.D."/>
            <person name="Baker G."/>
            <person name="Powis K."/>
            <person name="Heckel D.G."/>
            <person name="Baxter S.W."/>
        </authorList>
    </citation>
    <scope>NUCLEOTIDE SEQUENCE [LARGE SCALE GENOMIC DNA]</scope>
    <source>
        <strain evidence="7 8">LV</strain>
        <tissue evidence="7">Single pupa</tissue>
    </source>
</reference>
<sequence>MYNRTSATLMLQTIMVLMDKQNSSMDVTRFPTNFNEDVELERCYGMYGCFSKAYPWTENRPDNYFPEPPEVMHIKFPAFTRRNRKIPVILEADKKEKIENANLDPRGPFYLISHGFLEGGDKQWIQNMADALLSLEGNEAATVFVVDWRGGSQPPYGQAVANIRLVGDMAAHLVHHVYTVLGLSDLDNFHFIGHSLGAHLAGYCGHALQKKFNLKLGRITGLDPAAPYFTKTVTLVRLDRSDAKYVDIIHSNAMPLYFGGLGISEPIGHVDFFPNGGSTQPGCKSSNNPVAAIADDMYQRIVKHLGCNHERSYEYFTESIAPSCPFMAVQCESYEAFLASNCSSCDSKHFCIPMGYHSYRFYKRLQMGGLVDTNSNIALYSMTGGSKPYCRVQYAITLKISNSTASVAHGPDVGRISVILIDRNTNRTEHKLLDDEDKYYKPGDVETRMVAVQGTGFPPISAIVEWKYETNLFNPVTWRLLKSSSIFIEYLKIASLEYNTEITVCPKLHKPVVANLKTMMMPKYCKIRK</sequence>
<dbReference type="InterPro" id="IPR013818">
    <property type="entry name" value="Lipase"/>
</dbReference>
<gene>
    <name evidence="7" type="ORF">JYU34_016758</name>
</gene>
<dbReference type="InterPro" id="IPR033906">
    <property type="entry name" value="Lipase_N"/>
</dbReference>
<dbReference type="PIRSF" id="PIRSF000865">
    <property type="entry name" value="Lipoprotein_lipase_LIPH"/>
    <property type="match status" value="1"/>
</dbReference>
<comment type="similarity">
    <text evidence="2 5">Belongs to the AB hydrolase superfamily. Lipase family.</text>
</comment>
<dbReference type="Gene3D" id="3.40.50.1820">
    <property type="entry name" value="alpha/beta hydrolase"/>
    <property type="match status" value="1"/>
</dbReference>
<keyword evidence="4" id="KW-1015">Disulfide bond</keyword>
<evidence type="ECO:0000256" key="3">
    <source>
        <dbReference type="ARBA" id="ARBA00022525"/>
    </source>
</evidence>
<evidence type="ECO:0000256" key="5">
    <source>
        <dbReference type="RuleBase" id="RU004262"/>
    </source>
</evidence>
<comment type="caution">
    <text evidence="7">The sequence shown here is derived from an EMBL/GenBank/DDBJ whole genome shotgun (WGS) entry which is preliminary data.</text>
</comment>
<keyword evidence="3" id="KW-0964">Secreted</keyword>
<dbReference type="InterPro" id="IPR016272">
    <property type="entry name" value="Lipase_LIPH"/>
</dbReference>
<dbReference type="InterPro" id="IPR002331">
    <property type="entry name" value="Lipase_panc"/>
</dbReference>
<evidence type="ECO:0000259" key="6">
    <source>
        <dbReference type="Pfam" id="PF00151"/>
    </source>
</evidence>
<accession>A0ABQ7Q3E0</accession>